<keyword evidence="5" id="KW-1185">Reference proteome</keyword>
<evidence type="ECO:0000313" key="4">
    <source>
        <dbReference type="EMBL" id="SMC13559.1"/>
    </source>
</evidence>
<dbReference type="GO" id="GO:0008721">
    <property type="term" value="F:D-serine ammonia-lyase activity"/>
    <property type="evidence" value="ECO:0007669"/>
    <property type="project" value="TreeGrafter"/>
</dbReference>
<dbReference type="OrthoDB" id="9772497at2"/>
<accession>A0A1X7BWF5</accession>
<dbReference type="RefSeq" id="WP_085801492.1">
    <property type="nucleotide sequence ID" value="NZ_FWXB01000014.1"/>
</dbReference>
<dbReference type="InterPro" id="IPR042208">
    <property type="entry name" value="D-ser_dehydrat-like_sf"/>
</dbReference>
<dbReference type="Pfam" id="PF01168">
    <property type="entry name" value="Ala_racemase_N"/>
    <property type="match status" value="1"/>
</dbReference>
<dbReference type="InterPro" id="IPR026956">
    <property type="entry name" value="D-ser_dehydrat-like_dom"/>
</dbReference>
<feature type="domain" description="D-serine dehydratase-like" evidence="3">
    <location>
        <begin position="256"/>
        <end position="363"/>
    </location>
</feature>
<dbReference type="EMBL" id="FWXB01000014">
    <property type="protein sequence ID" value="SMC13559.1"/>
    <property type="molecule type" value="Genomic_DNA"/>
</dbReference>
<dbReference type="Proteomes" id="UP000193224">
    <property type="component" value="Unassembled WGS sequence"/>
</dbReference>
<evidence type="ECO:0000313" key="5">
    <source>
        <dbReference type="Proteomes" id="UP000193224"/>
    </source>
</evidence>
<dbReference type="InterPro" id="IPR051466">
    <property type="entry name" value="D-amino_acid_metab_enzyme"/>
</dbReference>
<dbReference type="SMART" id="SM01119">
    <property type="entry name" value="D-ser_dehydrat"/>
    <property type="match status" value="1"/>
</dbReference>
<reference evidence="4 5" key="1">
    <citation type="submission" date="2017-03" db="EMBL/GenBank/DDBJ databases">
        <authorList>
            <person name="Afonso C.L."/>
            <person name="Miller P.J."/>
            <person name="Scott M.A."/>
            <person name="Spackman E."/>
            <person name="Goraichik I."/>
            <person name="Dimitrov K.M."/>
            <person name="Suarez D.L."/>
            <person name="Swayne D.E."/>
        </authorList>
    </citation>
    <scope>NUCLEOTIDE SEQUENCE [LARGE SCALE GENOMIC DNA]</scope>
    <source>
        <strain evidence="4 5">CECT 7745</strain>
    </source>
</reference>
<dbReference type="InterPro" id="IPR001608">
    <property type="entry name" value="Ala_racemase_N"/>
</dbReference>
<name>A0A1X7BWF5_9RHOB</name>
<dbReference type="Gene3D" id="3.20.20.10">
    <property type="entry name" value="Alanine racemase"/>
    <property type="match status" value="1"/>
</dbReference>
<dbReference type="Gene3D" id="2.40.37.20">
    <property type="entry name" value="D-serine dehydratase-like domain"/>
    <property type="match status" value="1"/>
</dbReference>
<proteinExistence type="inferred from homology"/>
<dbReference type="PANTHER" id="PTHR28004">
    <property type="entry name" value="ZGC:162816-RELATED"/>
    <property type="match status" value="1"/>
</dbReference>
<protein>
    <submittedName>
        <fullName evidence="4">D-threo-3-hydroxyaspartate dehydratase</fullName>
        <ecNumber evidence="4">4.3.1.27</ecNumber>
    </submittedName>
</protein>
<dbReference type="InterPro" id="IPR029066">
    <property type="entry name" value="PLP-binding_barrel"/>
</dbReference>
<organism evidence="4 5">
    <name type="scientific">Roseovarius aestuarii</name>
    <dbReference type="NCBI Taxonomy" id="475083"/>
    <lineage>
        <taxon>Bacteria</taxon>
        <taxon>Pseudomonadati</taxon>
        <taxon>Pseudomonadota</taxon>
        <taxon>Alphaproteobacteria</taxon>
        <taxon>Rhodobacterales</taxon>
        <taxon>Roseobacteraceae</taxon>
        <taxon>Roseovarius</taxon>
    </lineage>
</organism>
<dbReference type="PANTHER" id="PTHR28004:SF2">
    <property type="entry name" value="D-SERINE DEHYDRATASE"/>
    <property type="match status" value="1"/>
</dbReference>
<gene>
    <name evidence="4" type="primary">dthadh</name>
    <name evidence="4" type="ORF">ROA7745_03410</name>
</gene>
<comment type="similarity">
    <text evidence="1">Belongs to the DSD1 family.</text>
</comment>
<keyword evidence="2 4" id="KW-0456">Lyase</keyword>
<dbReference type="EC" id="4.3.1.27" evidence="4"/>
<sequence length="377" mass="40647">MTTKLTDLETPSLLIDKGRLIANIGRMTAATEKRGISQRPHLKSAKSVDVAKLIVGKNGSGATVSTLFEAEEFAKVGITDLLYSNAIVPQKFKRAAALVTDGVDLKVVVDNVDMADRLQKFCKETGVSFSVLIELDMDGHRSGVRPEDTDRLLAVAAILSEGGLLSGVMAHAGKSYALTDAAAIEDLAREEEAAALQAAAHLRNAGYRCDIVSVGSTPTALADIECLGATEMRAGTCMFFDLVQRGVGVCTFDDIAMSVLTTVNGVNRETNRIITDSGWMSLSRDRGTSKQKEDFFYGQVCLEDGTVLPDLVVLDTQQDHGIIGYRAGIEKTVPEIELGTLLRILPNHVCATAAQHTKYFVVDENNEVEAIWPRISD</sequence>
<evidence type="ECO:0000259" key="3">
    <source>
        <dbReference type="SMART" id="SM01119"/>
    </source>
</evidence>
<evidence type="ECO:0000256" key="2">
    <source>
        <dbReference type="ARBA" id="ARBA00023239"/>
    </source>
</evidence>
<dbReference type="GO" id="GO:0036088">
    <property type="term" value="P:D-serine catabolic process"/>
    <property type="evidence" value="ECO:0007669"/>
    <property type="project" value="TreeGrafter"/>
</dbReference>
<evidence type="ECO:0000256" key="1">
    <source>
        <dbReference type="ARBA" id="ARBA00005323"/>
    </source>
</evidence>
<dbReference type="SUPFAM" id="SSF51419">
    <property type="entry name" value="PLP-binding barrel"/>
    <property type="match status" value="1"/>
</dbReference>
<dbReference type="Pfam" id="PF14031">
    <property type="entry name" value="D-ser_dehydrat"/>
    <property type="match status" value="1"/>
</dbReference>
<dbReference type="AlphaFoldDB" id="A0A1X7BWF5"/>